<protein>
    <submittedName>
        <fullName evidence="3">Transporter substrate-binding domain-containing protein</fullName>
    </submittedName>
</protein>
<name>A0A437QJ56_9GAMM</name>
<reference evidence="3 4" key="1">
    <citation type="submission" date="2019-01" db="EMBL/GenBank/DDBJ databases">
        <authorList>
            <person name="Chen W.-M."/>
        </authorList>
    </citation>
    <scope>NUCLEOTIDE SEQUENCE [LARGE SCALE GENOMIC DNA]</scope>
    <source>
        <strain evidence="3 4">KYPC3</strain>
    </source>
</reference>
<proteinExistence type="inferred from homology"/>
<comment type="caution">
    <text evidence="3">The sequence shown here is derived from an EMBL/GenBank/DDBJ whole genome shotgun (WGS) entry which is preliminary data.</text>
</comment>
<dbReference type="EMBL" id="SACS01000018">
    <property type="protein sequence ID" value="RVU34450.1"/>
    <property type="molecule type" value="Genomic_DNA"/>
</dbReference>
<evidence type="ECO:0000256" key="1">
    <source>
        <dbReference type="ARBA" id="ARBA00010333"/>
    </source>
</evidence>
<dbReference type="SUPFAM" id="SSF53850">
    <property type="entry name" value="Periplasmic binding protein-like II"/>
    <property type="match status" value="1"/>
</dbReference>
<feature type="chain" id="PRO_5019261474" evidence="2">
    <location>
        <begin position="20"/>
        <end position="248"/>
    </location>
</feature>
<evidence type="ECO:0000313" key="3">
    <source>
        <dbReference type="EMBL" id="RVU34450.1"/>
    </source>
</evidence>
<dbReference type="Gene3D" id="3.40.190.10">
    <property type="entry name" value="Periplasmic binding protein-like II"/>
    <property type="match status" value="2"/>
</dbReference>
<dbReference type="AlphaFoldDB" id="A0A437QJ56"/>
<dbReference type="OrthoDB" id="8585936at2"/>
<dbReference type="RefSeq" id="WP_127700247.1">
    <property type="nucleotide sequence ID" value="NZ_SACS01000018.1"/>
</dbReference>
<organism evidence="3 4">
    <name type="scientific">Rheinheimera riviphila</name>
    <dbReference type="NCBI Taxonomy" id="1834037"/>
    <lineage>
        <taxon>Bacteria</taxon>
        <taxon>Pseudomonadati</taxon>
        <taxon>Pseudomonadota</taxon>
        <taxon>Gammaproteobacteria</taxon>
        <taxon>Chromatiales</taxon>
        <taxon>Chromatiaceae</taxon>
        <taxon>Rheinheimera</taxon>
    </lineage>
</organism>
<accession>A0A437QJ56</accession>
<dbReference type="Proteomes" id="UP000283077">
    <property type="component" value="Unassembled WGS sequence"/>
</dbReference>
<sequence>MISRILAGILCWCCCQVLASTSLTLYAYHSSPPFVINPDTETGLNYDLVRALQQQLGSRYHLEFKQLPRHLLNERLSAGLPTIVLWANPAWFTNKAKPYLWSNTVFVDRDVFVTLSDFHGKVEQLTDLAGSTLGALRGYSYPGVNELVSQHRVTRLDADTDKENLARLLERNVDQIVITRSSFLYYARQQQHLGKMKITGQPYPNYQRQLLLTQHYQSVLADFDTAIATLPKQQFWTSRLELYGLKPE</sequence>
<feature type="signal peptide" evidence="2">
    <location>
        <begin position="1"/>
        <end position="19"/>
    </location>
</feature>
<comment type="similarity">
    <text evidence="1">Belongs to the bacterial solute-binding protein 3 family.</text>
</comment>
<keyword evidence="4" id="KW-1185">Reference proteome</keyword>
<dbReference type="PANTHER" id="PTHR35936">
    <property type="entry name" value="MEMBRANE-BOUND LYTIC MUREIN TRANSGLYCOSYLASE F"/>
    <property type="match status" value="1"/>
</dbReference>
<gene>
    <name evidence="3" type="ORF">EOE67_15520</name>
</gene>
<keyword evidence="2" id="KW-0732">Signal</keyword>
<evidence type="ECO:0000313" key="4">
    <source>
        <dbReference type="Proteomes" id="UP000283077"/>
    </source>
</evidence>
<evidence type="ECO:0000256" key="2">
    <source>
        <dbReference type="SAM" id="SignalP"/>
    </source>
</evidence>
<dbReference type="PANTHER" id="PTHR35936:SF35">
    <property type="entry name" value="L-CYSTINE-BINDING PROTEIN TCYJ"/>
    <property type="match status" value="1"/>
</dbReference>